<dbReference type="InterPro" id="IPR036477">
    <property type="entry name" value="Formyl_transf_N_sf"/>
</dbReference>
<dbReference type="GO" id="GO:0005829">
    <property type="term" value="C:cytosol"/>
    <property type="evidence" value="ECO:0007669"/>
    <property type="project" value="TreeGrafter"/>
</dbReference>
<evidence type="ECO:0000313" key="7">
    <source>
        <dbReference type="Proteomes" id="UP000298484"/>
    </source>
</evidence>
<sequence length="189" mass="20850">MTKARAAVFASGTGSNFQAIMETDDLSCDVVLLVCDQSGAAVIEKAEKLGVPTFVCDPKEHGSRIDYERVLLEKLYESDVSWVFLAGYMRIVGPTLLGEFSARIINIHPSLLPDFPGLDAIGQAYEAGVDSTGVTVHYIDDGIDTGPIIAQEEVPVYPDDTKEQLTERIQQVEHTLYPQVIRQLLEYEE</sequence>
<comment type="caution">
    <text evidence="6">The sequence shown here is derived from an EMBL/GenBank/DDBJ whole genome shotgun (WGS) entry which is preliminary data.</text>
</comment>
<dbReference type="InterPro" id="IPR004607">
    <property type="entry name" value="GART"/>
</dbReference>
<evidence type="ECO:0000256" key="2">
    <source>
        <dbReference type="ARBA" id="ARBA00022679"/>
    </source>
</evidence>
<dbReference type="UniPathway" id="UPA00074">
    <property type="reaction ID" value="UER00126"/>
</dbReference>
<evidence type="ECO:0000256" key="3">
    <source>
        <dbReference type="ARBA" id="ARBA00022755"/>
    </source>
</evidence>
<evidence type="ECO:0000256" key="4">
    <source>
        <dbReference type="HAMAP-Rule" id="MF_01930"/>
    </source>
</evidence>
<dbReference type="OrthoDB" id="9806170at2"/>
<reference evidence="6 7" key="1">
    <citation type="submission" date="2019-03" db="EMBL/GenBank/DDBJ databases">
        <title>Genome sequence of Lentibacillus salicampi ATCC BAA-719.</title>
        <authorList>
            <person name="Maclea K.S."/>
            <person name="Simoes Junior M."/>
        </authorList>
    </citation>
    <scope>NUCLEOTIDE SEQUENCE [LARGE SCALE GENOMIC DNA]</scope>
    <source>
        <strain evidence="6 7">ATCC BAA-719</strain>
    </source>
</reference>
<proteinExistence type="inferred from homology"/>
<keyword evidence="3 4" id="KW-0658">Purine biosynthesis</keyword>
<feature type="binding site" evidence="4">
    <location>
        <begin position="14"/>
        <end position="16"/>
    </location>
    <ligand>
        <name>N(1)-(5-phospho-beta-D-ribosyl)glycinamide</name>
        <dbReference type="ChEBI" id="CHEBI:143788"/>
    </ligand>
</feature>
<feature type="domain" description="Formyl transferase N-terminal" evidence="5">
    <location>
        <begin position="5"/>
        <end position="181"/>
    </location>
</feature>
<name>A0A4Y9A9X8_9BACI</name>
<organism evidence="6 7">
    <name type="scientific">Lentibacillus salicampi</name>
    <dbReference type="NCBI Taxonomy" id="175306"/>
    <lineage>
        <taxon>Bacteria</taxon>
        <taxon>Bacillati</taxon>
        <taxon>Bacillota</taxon>
        <taxon>Bacilli</taxon>
        <taxon>Bacillales</taxon>
        <taxon>Bacillaceae</taxon>
        <taxon>Lentibacillus</taxon>
    </lineage>
</organism>
<comment type="function">
    <text evidence="4">Catalyzes the transfer of a formyl group from 10-formyltetrahydrofolate to 5-phospho-ribosyl-glycinamide (GAR), producing 5-phospho-ribosyl-N-formylglycinamide (FGAR) and tetrahydrofolate.</text>
</comment>
<accession>A0A4Y9A9X8</accession>
<dbReference type="EMBL" id="SRHY01000018">
    <property type="protein sequence ID" value="TFJ92613.1"/>
    <property type="molecule type" value="Genomic_DNA"/>
</dbReference>
<protein>
    <recommendedName>
        <fullName evidence="4">Phosphoribosylglycinamide formyltransferase</fullName>
        <ecNumber evidence="4">2.1.2.2</ecNumber>
    </recommendedName>
    <alternativeName>
        <fullName evidence="4">5'-phosphoribosylglycinamide transformylase</fullName>
    </alternativeName>
    <alternativeName>
        <fullName evidence="4">GAR transformylase</fullName>
        <shortName evidence="4">GART</shortName>
    </alternativeName>
</protein>
<feature type="binding site" evidence="4">
    <location>
        <position position="64"/>
    </location>
    <ligand>
        <name>(6R)-10-formyltetrahydrofolate</name>
        <dbReference type="ChEBI" id="CHEBI:195366"/>
    </ligand>
</feature>
<comment type="similarity">
    <text evidence="4">Belongs to the GART family.</text>
</comment>
<dbReference type="Gene3D" id="3.40.50.170">
    <property type="entry name" value="Formyl transferase, N-terminal domain"/>
    <property type="match status" value="1"/>
</dbReference>
<gene>
    <name evidence="4 6" type="primary">purN</name>
    <name evidence="6" type="ORF">E4U82_11245</name>
</gene>
<dbReference type="PANTHER" id="PTHR43369:SF2">
    <property type="entry name" value="PHOSPHORIBOSYLGLYCINAMIDE FORMYLTRANSFERASE"/>
    <property type="match status" value="1"/>
</dbReference>
<dbReference type="InterPro" id="IPR002376">
    <property type="entry name" value="Formyl_transf_N"/>
</dbReference>
<dbReference type="HAMAP" id="MF_01930">
    <property type="entry name" value="PurN"/>
    <property type="match status" value="1"/>
</dbReference>
<comment type="pathway">
    <text evidence="1 4">Purine metabolism; IMP biosynthesis via de novo pathway; N(2)-formyl-N(1)-(5-phospho-D-ribosyl)glycinamide from N(1)-(5-phospho-D-ribosyl)glycinamide (10-formyl THF route): step 1/1.</text>
</comment>
<dbReference type="GO" id="GO:0006189">
    <property type="term" value="P:'de novo' IMP biosynthetic process"/>
    <property type="evidence" value="ECO:0007669"/>
    <property type="project" value="UniProtKB-UniRule"/>
</dbReference>
<evidence type="ECO:0000313" key="6">
    <source>
        <dbReference type="EMBL" id="TFJ92613.1"/>
    </source>
</evidence>
<dbReference type="SUPFAM" id="SSF53328">
    <property type="entry name" value="Formyltransferase"/>
    <property type="match status" value="1"/>
</dbReference>
<dbReference type="AlphaFoldDB" id="A0A4Y9A9X8"/>
<dbReference type="PANTHER" id="PTHR43369">
    <property type="entry name" value="PHOSPHORIBOSYLGLYCINAMIDE FORMYLTRANSFERASE"/>
    <property type="match status" value="1"/>
</dbReference>
<dbReference type="CDD" id="cd08645">
    <property type="entry name" value="FMT_core_GART"/>
    <property type="match status" value="1"/>
</dbReference>
<dbReference type="EC" id="2.1.2.2" evidence="4"/>
<feature type="active site" description="Proton donor" evidence="4">
    <location>
        <position position="108"/>
    </location>
</feature>
<dbReference type="Proteomes" id="UP000298484">
    <property type="component" value="Unassembled WGS sequence"/>
</dbReference>
<keyword evidence="2 4" id="KW-0808">Transferase</keyword>
<comment type="catalytic activity">
    <reaction evidence="4">
        <text>N(1)-(5-phospho-beta-D-ribosyl)glycinamide + (6R)-10-formyltetrahydrofolate = N(2)-formyl-N(1)-(5-phospho-beta-D-ribosyl)glycinamide + (6S)-5,6,7,8-tetrahydrofolate + H(+)</text>
        <dbReference type="Rhea" id="RHEA:15053"/>
        <dbReference type="ChEBI" id="CHEBI:15378"/>
        <dbReference type="ChEBI" id="CHEBI:57453"/>
        <dbReference type="ChEBI" id="CHEBI:143788"/>
        <dbReference type="ChEBI" id="CHEBI:147286"/>
        <dbReference type="ChEBI" id="CHEBI:195366"/>
        <dbReference type="EC" id="2.1.2.2"/>
    </reaction>
</comment>
<evidence type="ECO:0000256" key="1">
    <source>
        <dbReference type="ARBA" id="ARBA00005054"/>
    </source>
</evidence>
<dbReference type="RefSeq" id="WP_135110280.1">
    <property type="nucleotide sequence ID" value="NZ_SRHY01000018.1"/>
</dbReference>
<dbReference type="Pfam" id="PF00551">
    <property type="entry name" value="Formyl_trans_N"/>
    <property type="match status" value="1"/>
</dbReference>
<feature type="binding site" evidence="4">
    <location>
        <begin position="89"/>
        <end position="92"/>
    </location>
    <ligand>
        <name>(6R)-10-formyltetrahydrofolate</name>
        <dbReference type="ChEBI" id="CHEBI:195366"/>
    </ligand>
</feature>
<feature type="site" description="Raises pKa of active site His" evidence="4">
    <location>
        <position position="144"/>
    </location>
</feature>
<keyword evidence="7" id="KW-1185">Reference proteome</keyword>
<feature type="binding site" evidence="4">
    <location>
        <position position="106"/>
    </location>
    <ligand>
        <name>(6R)-10-formyltetrahydrofolate</name>
        <dbReference type="ChEBI" id="CHEBI:195366"/>
    </ligand>
</feature>
<dbReference type="NCBIfam" id="TIGR00639">
    <property type="entry name" value="PurN"/>
    <property type="match status" value="1"/>
</dbReference>
<dbReference type="GO" id="GO:0004644">
    <property type="term" value="F:phosphoribosylglycinamide formyltransferase activity"/>
    <property type="evidence" value="ECO:0007669"/>
    <property type="project" value="UniProtKB-UniRule"/>
</dbReference>
<evidence type="ECO:0000259" key="5">
    <source>
        <dbReference type="Pfam" id="PF00551"/>
    </source>
</evidence>